<sequence length="72" mass="7897">MSIQNDHSQASRIAQRIAALRQEREAVQTQLSALEARKHELGNLMLRINGAIAVLEEMEAEGRTAGDEGAQL</sequence>
<protein>
    <submittedName>
        <fullName evidence="2">Uncharacterized protein</fullName>
    </submittedName>
</protein>
<organism evidence="2 3">
    <name type="scientific">Dyella marensis</name>
    <dbReference type="NCBI Taxonomy" id="500610"/>
    <lineage>
        <taxon>Bacteria</taxon>
        <taxon>Pseudomonadati</taxon>
        <taxon>Pseudomonadota</taxon>
        <taxon>Gammaproteobacteria</taxon>
        <taxon>Lysobacterales</taxon>
        <taxon>Rhodanobacteraceae</taxon>
        <taxon>Dyella</taxon>
    </lineage>
</organism>
<keyword evidence="1" id="KW-0175">Coiled coil</keyword>
<proteinExistence type="predicted"/>
<dbReference type="Proteomes" id="UP000199477">
    <property type="component" value="Unassembled WGS sequence"/>
</dbReference>
<keyword evidence="3" id="KW-1185">Reference proteome</keyword>
<dbReference type="STRING" id="500610.SAMN02799615_03745"/>
<evidence type="ECO:0000313" key="2">
    <source>
        <dbReference type="EMBL" id="SFF47738.1"/>
    </source>
</evidence>
<evidence type="ECO:0000313" key="3">
    <source>
        <dbReference type="Proteomes" id="UP000199477"/>
    </source>
</evidence>
<dbReference type="AlphaFoldDB" id="A0A1I2J141"/>
<dbReference type="RefSeq" id="WP_035323556.1">
    <property type="nucleotide sequence ID" value="NZ_FONH01000020.1"/>
</dbReference>
<name>A0A1I2J141_9GAMM</name>
<feature type="coiled-coil region" evidence="1">
    <location>
        <begin position="10"/>
        <end position="44"/>
    </location>
</feature>
<evidence type="ECO:0000256" key="1">
    <source>
        <dbReference type="SAM" id="Coils"/>
    </source>
</evidence>
<gene>
    <name evidence="2" type="ORF">SAMN02799615_03745</name>
</gene>
<dbReference type="EMBL" id="FONH01000020">
    <property type="protein sequence ID" value="SFF47738.1"/>
    <property type="molecule type" value="Genomic_DNA"/>
</dbReference>
<reference evidence="3" key="1">
    <citation type="submission" date="2016-10" db="EMBL/GenBank/DDBJ databases">
        <authorList>
            <person name="Varghese N."/>
            <person name="Submissions S."/>
        </authorList>
    </citation>
    <scope>NUCLEOTIDE SEQUENCE [LARGE SCALE GENOMIC DNA]</scope>
    <source>
        <strain evidence="3">UNC178MFTsu3.1</strain>
    </source>
</reference>
<accession>A0A1I2J141</accession>